<organism evidence="1 2">
    <name type="scientific">Haemophilus parainfluenzae</name>
    <dbReference type="NCBI Taxonomy" id="729"/>
    <lineage>
        <taxon>Bacteria</taxon>
        <taxon>Pseudomonadati</taxon>
        <taxon>Pseudomonadota</taxon>
        <taxon>Gammaproteobacteria</taxon>
        <taxon>Pasteurellales</taxon>
        <taxon>Pasteurellaceae</taxon>
        <taxon>Haemophilus</taxon>
    </lineage>
</organism>
<dbReference type="AlphaFoldDB" id="A0A7M1NWA8"/>
<accession>A0A7M1NWA8</accession>
<protein>
    <submittedName>
        <fullName evidence="1">DUF2572 family protein</fullName>
    </submittedName>
</protein>
<dbReference type="EMBL" id="CP063120">
    <property type="protein sequence ID" value="QOR17223.1"/>
    <property type="molecule type" value="Genomic_DNA"/>
</dbReference>
<name>A0A7M1NWA8_HAEPA</name>
<reference evidence="1 2" key="1">
    <citation type="submission" date="2020-10" db="EMBL/GenBank/DDBJ databases">
        <title>Genomic diversity and antimicrobial resistance of Haemophilus colonising the airways of young children with cystic fibrosis.</title>
        <authorList>
            <person name="Watts S.C."/>
            <person name="Judd L.M."/>
            <person name="Carzino R."/>
            <person name="Ranganathan S."/>
            <person name="Holt K.E."/>
        </authorList>
    </citation>
    <scope>NUCLEOTIDE SEQUENCE [LARGE SCALE GENOMIC DNA]</scope>
    <source>
        <strain evidence="1 2">M1C137_2</strain>
    </source>
</reference>
<dbReference type="InterPro" id="IPR022543">
    <property type="entry name" value="DUF2572"/>
</dbReference>
<dbReference type="Proteomes" id="UP000595009">
    <property type="component" value="Chromosome"/>
</dbReference>
<dbReference type="Pfam" id="PF10833">
    <property type="entry name" value="DUF2572"/>
    <property type="match status" value="1"/>
</dbReference>
<proteinExistence type="predicted"/>
<evidence type="ECO:0000313" key="1">
    <source>
        <dbReference type="EMBL" id="QOR17223.1"/>
    </source>
</evidence>
<dbReference type="RefSeq" id="WP_197543566.1">
    <property type="nucleotide sequence ID" value="NZ_CP063120.1"/>
</dbReference>
<gene>
    <name evidence="1" type="ORF">INP94_10265</name>
</gene>
<evidence type="ECO:0000313" key="2">
    <source>
        <dbReference type="Proteomes" id="UP000595009"/>
    </source>
</evidence>
<sequence>MIMKKGIVTLTALILLSGLLALILLFDEQIFAFFRAQMSQRKYYVEQGLALQKISQQQQKHICQNLPLNGAEKVKQVFFESNGAEDKVAYSVWCKRAELFKKSPTKGINENMLQDFISSEKQADFQPHFVKVDTTLTAQKTLQVYWITQNQLEVKGNVSGILLAEGDLTLTGKGRISGAVITGGSLKLEEGVTVAYGKAVVTKLVQEYSQWRLVDKSWSDLSAQDQHE</sequence>